<dbReference type="InterPro" id="IPR045886">
    <property type="entry name" value="ThiF/MoeB/HesA"/>
</dbReference>
<dbReference type="RefSeq" id="XP_009690348.1">
    <property type="nucleotide sequence ID" value="XM_009692053.1"/>
</dbReference>
<feature type="region of interest" description="Disordered" evidence="4">
    <location>
        <begin position="57"/>
        <end position="77"/>
    </location>
</feature>
<keyword evidence="2" id="KW-0436">Ligase</keyword>
<dbReference type="OrthoDB" id="10252231at2759"/>
<dbReference type="Gene3D" id="3.40.50.720">
    <property type="entry name" value="NAD(P)-binding Rossmann-like Domain"/>
    <property type="match status" value="1"/>
</dbReference>
<proteinExistence type="inferred from homology"/>
<reference evidence="6 7" key="1">
    <citation type="journal article" date="2012" name="MBio">
        <title>Comparative genome analysis of three eukaryotic parasites with differing abilities to transform leukocytes reveals key mediators of Theileria-induced leukocyte transformation.</title>
        <authorList>
            <person name="Hayashida K."/>
            <person name="Hara Y."/>
            <person name="Abe T."/>
            <person name="Yamasaki C."/>
            <person name="Toyoda A."/>
            <person name="Kosuge T."/>
            <person name="Suzuki Y."/>
            <person name="Sato Y."/>
            <person name="Kawashima S."/>
            <person name="Katayama T."/>
            <person name="Wakaguri H."/>
            <person name="Inoue N."/>
            <person name="Homma K."/>
            <person name="Tada-Umezaki M."/>
            <person name="Yagi Y."/>
            <person name="Fujii Y."/>
            <person name="Habara T."/>
            <person name="Kanehisa M."/>
            <person name="Watanabe H."/>
            <person name="Ito K."/>
            <person name="Gojobori T."/>
            <person name="Sugawara H."/>
            <person name="Imanishi T."/>
            <person name="Weir W."/>
            <person name="Gardner M."/>
            <person name="Pain A."/>
            <person name="Shiels B."/>
            <person name="Hattori M."/>
            <person name="Nene V."/>
            <person name="Sugimoto C."/>
        </authorList>
    </citation>
    <scope>NUCLEOTIDE SEQUENCE [LARGE SCALE GENOMIC DNA]</scope>
    <source>
        <strain evidence="6 7">Shintoku</strain>
    </source>
</reference>
<dbReference type="eggNOG" id="KOG2012">
    <property type="taxonomic scope" value="Eukaryota"/>
</dbReference>
<dbReference type="InterPro" id="IPR042063">
    <property type="entry name" value="Ubi_acti_E1_SCCH"/>
</dbReference>
<comment type="similarity">
    <text evidence="1">Belongs to the ubiquitin-activating E1 family.</text>
</comment>
<dbReference type="GO" id="GO:0019781">
    <property type="term" value="F:NEDD8 activating enzyme activity"/>
    <property type="evidence" value="ECO:0007669"/>
    <property type="project" value="TreeGrafter"/>
</dbReference>
<dbReference type="Gene3D" id="3.40.50.12550">
    <property type="entry name" value="Ubiquitin-activating enzyme E1, inactive adenylation domain, subdomain 2"/>
    <property type="match status" value="1"/>
</dbReference>
<keyword evidence="7" id="KW-1185">Reference proteome</keyword>
<dbReference type="Gene3D" id="2.40.30.180">
    <property type="entry name" value="Ubiquitin-activating enzyme E1, FCCH domain"/>
    <property type="match status" value="1"/>
</dbReference>
<dbReference type="GeneID" id="20714476"/>
<protein>
    <recommendedName>
        <fullName evidence="5">THIF-type NAD/FAD binding fold domain-containing protein</fullName>
    </recommendedName>
</protein>
<comment type="pathway">
    <text evidence="3">Protein modification.</text>
</comment>
<evidence type="ECO:0000256" key="2">
    <source>
        <dbReference type="ARBA" id="ARBA00022598"/>
    </source>
</evidence>
<dbReference type="AlphaFoldDB" id="J4CCV4"/>
<dbReference type="OMA" id="FLHIIAR"/>
<dbReference type="PANTHER" id="PTHR10953:SF4">
    <property type="entry name" value="UBIQUITIN-ACTIVATING ENZYME E1 C-TERMINAL DOMAIN-CONTAINING PROTEIN"/>
    <property type="match status" value="1"/>
</dbReference>
<evidence type="ECO:0000313" key="6">
    <source>
        <dbReference type="EMBL" id="BAM40047.1"/>
    </source>
</evidence>
<dbReference type="InterPro" id="IPR042449">
    <property type="entry name" value="Ub-E1_IAD_1"/>
</dbReference>
<name>J4CCV4_THEOR</name>
<dbReference type="EMBL" id="AP011947">
    <property type="protein sequence ID" value="BAM40047.1"/>
    <property type="molecule type" value="Genomic_DNA"/>
</dbReference>
<evidence type="ECO:0000313" key="7">
    <source>
        <dbReference type="Proteomes" id="UP000003786"/>
    </source>
</evidence>
<dbReference type="InterPro" id="IPR000011">
    <property type="entry name" value="UBQ/SUMO-activ_enz_E1-like"/>
</dbReference>
<evidence type="ECO:0000256" key="4">
    <source>
        <dbReference type="SAM" id="MobiDB-lite"/>
    </source>
</evidence>
<organism evidence="6 7">
    <name type="scientific">Theileria orientalis strain Shintoku</name>
    <dbReference type="NCBI Taxonomy" id="869250"/>
    <lineage>
        <taxon>Eukaryota</taxon>
        <taxon>Sar</taxon>
        <taxon>Alveolata</taxon>
        <taxon>Apicomplexa</taxon>
        <taxon>Aconoidasida</taxon>
        <taxon>Piroplasmida</taxon>
        <taxon>Theileriidae</taxon>
        <taxon>Theileria</taxon>
    </lineage>
</organism>
<dbReference type="SUPFAM" id="SSF69572">
    <property type="entry name" value="Activating enzymes of the ubiquitin-like proteins"/>
    <property type="match status" value="2"/>
</dbReference>
<dbReference type="InterPro" id="IPR042302">
    <property type="entry name" value="E1_FCCH_sf"/>
</dbReference>
<dbReference type="VEuPathDB" id="PiroplasmaDB:TOT_020000314"/>
<dbReference type="PANTHER" id="PTHR10953">
    <property type="entry name" value="UBIQUITIN-ACTIVATING ENZYME E1"/>
    <property type="match status" value="1"/>
</dbReference>
<dbReference type="Gene3D" id="3.50.50.80">
    <property type="entry name" value="Ubiquitin-activating enzyme E1, inactive adenylation domain, subdomain 1"/>
    <property type="match status" value="1"/>
</dbReference>
<dbReference type="PRINTS" id="PR01849">
    <property type="entry name" value="UBIQUITINACT"/>
</dbReference>
<evidence type="ECO:0000256" key="1">
    <source>
        <dbReference type="ARBA" id="ARBA00005673"/>
    </source>
</evidence>
<dbReference type="InterPro" id="IPR035985">
    <property type="entry name" value="Ubiquitin-activating_enz"/>
</dbReference>
<sequence>MYGHTLLFQITIIISVKINLIDSINLDYGKKGLILKDIFKYRRNPEKNGEIEKLKADEESHKNKFNSSTIEPGSKESQLEDKLSRVELVFGSSGLKLLNRSNVLVLGANELSSKIITHLIRSGVSSVTLWDCDKNLAKVKLEEIRILNPDSNIKSTHTDPEEYIKSGDYSTVIFANRPITEAIKYNNKFHRKCNFVYAFATGTYGLVINDFGKHEIRVKSDYSHQEHTCKLVYSGKESCLEVTGSDLHDYKRSDMVQVKYTQKHSKSKLKNKNKSELSDRSVVIDTYKIVNVDRTDKNTVRIWIETRRKRAPKNILSVKKVDEKIEVNFSKIEDLLSKLLETRKLKTLLRLICDRVLRNREIDKLVISPSCNNRLNNSSLSVLASFMALNKAKLYNLKEDLDSRNFYDLTKEVYSTADCETVSIFNELRDLRIPAITTLIDIWWISFVNLNAGALAAQEAMKGITKMFTPADMILVDRSDIFTLRNSESAEYKKKKAKKSIDDVNRKSFLLIGAGALGCEYLRLLAEMKVPRVAVVDNDIVETSNLSRQSLFTQNDIGSSKAKTAVNNLKLLHDTGQYVGYDMSFTEGVYGYFKSQLGGSGRRGSMVNGDKRSEQKSEMDNWVGISAVDNIEGRLALDGFCTQNRMPLVESGIYGMQYTIIRSNGDNRGSEVVVTPQPTSITVPYVTESFSSSVSGESFKGKNSCSVKGVPENIDDCIFYSIELFSWLFNGQNVMLRNFLRDPIRAVEMALERGSNYFYTLLGVVNDYLLIIKEPMSNRHAKHMLASENVEIRKWALRMYERYVGHETEHKKVLTETLSNLKLKSLKEFYPYSGNNVNKLDGRSFDCNKLKSLISQGFSMFEFTTNTDGTSNNHSKRLDRNSFFAELDRYISAVKKSTTGGRKDELSKMCVSSGSNVVSDESRAKLMLLEEGCEDSVNFIYRMSNVRANKFKIPESDRVSVVKRAKNIVPAVSTCVSTAASLSFLELYKLALFSRLDLHKNPSGSTVNIRIEKTKHECAPCNSDDVGGTEVVLNSRVTLRYLVERDEIGFYNKAKMIFKIYPHDYGKGESETRYFNNYFFNTATLKFVSNIANKPEVYTINNEKSILKSLSLSYWDYIYVDDHSKKVDRTISMYDDFDDNVNVTSTSNCTSNGSSNRIKSKIIGRVLRNKILSSVFLKENEFFKNMLDNEVKSDHNFIYLYELVDLIEYVFDVNVDAITFQSGYVIVNNMNRSKLLKDLLSERLMAKTPTPNLILHIIARDKGTNESIELPDIQYRF</sequence>
<dbReference type="Proteomes" id="UP000003786">
    <property type="component" value="Chromosome 2"/>
</dbReference>
<evidence type="ECO:0000259" key="5">
    <source>
        <dbReference type="Pfam" id="PF00899"/>
    </source>
</evidence>
<dbReference type="Gene3D" id="1.10.10.2660">
    <property type="entry name" value="Ubiquitin-activating enzyme E1, SCCH domain"/>
    <property type="match status" value="1"/>
</dbReference>
<dbReference type="KEGG" id="tot:TOT_020000314"/>
<gene>
    <name evidence="6" type="ORF">TOT_020000314</name>
</gene>
<dbReference type="STRING" id="869250.J4CCV4"/>
<evidence type="ECO:0000256" key="3">
    <source>
        <dbReference type="ARBA" id="ARBA00043952"/>
    </source>
</evidence>
<dbReference type="GO" id="GO:0045116">
    <property type="term" value="P:protein neddylation"/>
    <property type="evidence" value="ECO:0007669"/>
    <property type="project" value="TreeGrafter"/>
</dbReference>
<dbReference type="InterPro" id="IPR000594">
    <property type="entry name" value="ThiF_NAD_FAD-bd"/>
</dbReference>
<dbReference type="Pfam" id="PF00899">
    <property type="entry name" value="ThiF"/>
    <property type="match status" value="1"/>
</dbReference>
<accession>J4CCV4</accession>
<feature type="domain" description="THIF-type NAD/FAD binding fold" evidence="5">
    <location>
        <begin position="499"/>
        <end position="992"/>
    </location>
</feature>
<dbReference type="GO" id="GO:0005737">
    <property type="term" value="C:cytoplasm"/>
    <property type="evidence" value="ECO:0007669"/>
    <property type="project" value="TreeGrafter"/>
</dbReference>